<comment type="caution">
    <text evidence="1">The sequence shown here is derived from an EMBL/GenBank/DDBJ whole genome shotgun (WGS) entry which is preliminary data.</text>
</comment>
<gene>
    <name evidence="1" type="primary">VAS1_2</name>
    <name evidence="1" type="ORF">H4R21_005998</name>
</gene>
<dbReference type="Proteomes" id="UP001140087">
    <property type="component" value="Unassembled WGS sequence"/>
</dbReference>
<keyword evidence="2" id="KW-1185">Reference proteome</keyword>
<proteinExistence type="predicted"/>
<evidence type="ECO:0000313" key="2">
    <source>
        <dbReference type="Proteomes" id="UP001140087"/>
    </source>
</evidence>
<sequence>MSSDSSTGAPGGTQPPAPKKDLSQPMASAYEAAAVEADWYAWWVGQGFFEPKEAAEPKGTFVLTAPPPNVTGKLHIGHGLFISIQDAM</sequence>
<dbReference type="EC" id="6.1.1.9" evidence="1"/>
<reference evidence="1" key="1">
    <citation type="submission" date="2022-07" db="EMBL/GenBank/DDBJ databases">
        <title>Phylogenomic reconstructions and comparative analyses of Kickxellomycotina fungi.</title>
        <authorList>
            <person name="Reynolds N.K."/>
            <person name="Stajich J.E."/>
            <person name="Barry K."/>
            <person name="Grigoriev I.V."/>
            <person name="Crous P."/>
            <person name="Smith M.E."/>
        </authorList>
    </citation>
    <scope>NUCLEOTIDE SEQUENCE</scope>
    <source>
        <strain evidence="1">BCRC 34780</strain>
    </source>
</reference>
<feature type="non-terminal residue" evidence="1">
    <location>
        <position position="88"/>
    </location>
</feature>
<name>A0ACC1KR36_9FUNG</name>
<dbReference type="EMBL" id="JANBUN010002979">
    <property type="protein sequence ID" value="KAJ2793173.1"/>
    <property type="molecule type" value="Genomic_DNA"/>
</dbReference>
<protein>
    <submittedName>
        <fullName evidence="1">Valine--tRNA ligase</fullName>
        <ecNumber evidence="1">6.1.1.9</ecNumber>
    </submittedName>
</protein>
<keyword evidence="1" id="KW-0436">Ligase</keyword>
<accession>A0ACC1KR36</accession>
<organism evidence="1 2">
    <name type="scientific">Coemansia helicoidea</name>
    <dbReference type="NCBI Taxonomy" id="1286919"/>
    <lineage>
        <taxon>Eukaryota</taxon>
        <taxon>Fungi</taxon>
        <taxon>Fungi incertae sedis</taxon>
        <taxon>Zoopagomycota</taxon>
        <taxon>Kickxellomycotina</taxon>
        <taxon>Kickxellomycetes</taxon>
        <taxon>Kickxellales</taxon>
        <taxon>Kickxellaceae</taxon>
        <taxon>Coemansia</taxon>
    </lineage>
</organism>
<evidence type="ECO:0000313" key="1">
    <source>
        <dbReference type="EMBL" id="KAJ2793173.1"/>
    </source>
</evidence>